<keyword evidence="4" id="KW-1185">Reference proteome</keyword>
<protein>
    <submittedName>
        <fullName evidence="3">Ankyrin repeat protein</fullName>
    </submittedName>
</protein>
<feature type="signal peptide" evidence="2">
    <location>
        <begin position="1"/>
        <end position="21"/>
    </location>
</feature>
<reference evidence="3 4" key="1">
    <citation type="submission" date="2018-09" db="EMBL/GenBank/DDBJ databases">
        <title>Genomic Encyclopedia of Archaeal and Bacterial Type Strains, Phase II (KMG-II): from individual species to whole genera.</title>
        <authorList>
            <person name="Goeker M."/>
        </authorList>
    </citation>
    <scope>NUCLEOTIDE SEQUENCE [LARGE SCALE GENOMIC DNA]</scope>
    <source>
        <strain evidence="3 4">DSM 26283</strain>
    </source>
</reference>
<evidence type="ECO:0000256" key="1">
    <source>
        <dbReference type="PROSITE-ProRule" id="PRU00023"/>
    </source>
</evidence>
<evidence type="ECO:0000256" key="2">
    <source>
        <dbReference type="SAM" id="SignalP"/>
    </source>
</evidence>
<dbReference type="SMART" id="SM00248">
    <property type="entry name" value="ANK"/>
    <property type="match status" value="2"/>
</dbReference>
<dbReference type="PANTHER" id="PTHR24127:SF1">
    <property type="entry name" value="ANKYRIN REPEAT AND EF-HAND DOMAIN-CONTAINING PROTEIN 1"/>
    <property type="match status" value="1"/>
</dbReference>
<evidence type="ECO:0000313" key="3">
    <source>
        <dbReference type="EMBL" id="RKE98303.1"/>
    </source>
</evidence>
<comment type="caution">
    <text evidence="3">The sequence shown here is derived from an EMBL/GenBank/DDBJ whole genome shotgun (WGS) entry which is preliminary data.</text>
</comment>
<gene>
    <name evidence="3" type="ORF">BXY80_0385</name>
</gene>
<dbReference type="InterPro" id="IPR052801">
    <property type="entry name" value="Ankyrin-EF-hand"/>
</dbReference>
<feature type="chain" id="PRO_5019076700" evidence="2">
    <location>
        <begin position="22"/>
        <end position="128"/>
    </location>
</feature>
<dbReference type="PANTHER" id="PTHR24127">
    <property type="entry name" value="ANKYRIN REPEAT AND EF-HAND DOMAIN-CONTAINING PROTEIN 1"/>
    <property type="match status" value="1"/>
</dbReference>
<dbReference type="Pfam" id="PF12796">
    <property type="entry name" value="Ank_2"/>
    <property type="match status" value="1"/>
</dbReference>
<sequence length="128" mass="13918">MKKSVVIIAIALGFSFTTLNATNKLEALTTTYEATFKSPVNPFCMSIVKGDFDTVKKLIELGSDVNQVSNGLTPAMYAAKYNRLDILKLLVEKGAKLNKKSDKGMTAAKYAKLSNAKDTLAYIKSLDS</sequence>
<dbReference type="AlphaFoldDB" id="A0A420DVQ5"/>
<dbReference type="Gene3D" id="1.25.40.20">
    <property type="entry name" value="Ankyrin repeat-containing domain"/>
    <property type="match status" value="1"/>
</dbReference>
<dbReference type="OrthoDB" id="1374157at2"/>
<dbReference type="InterPro" id="IPR036770">
    <property type="entry name" value="Ankyrin_rpt-contain_sf"/>
</dbReference>
<accession>A0A420DVQ5</accession>
<keyword evidence="1" id="KW-0040">ANK repeat</keyword>
<organism evidence="3 4">
    <name type="scientific">Ichthyenterobacterium magnum</name>
    <dbReference type="NCBI Taxonomy" id="1230530"/>
    <lineage>
        <taxon>Bacteria</taxon>
        <taxon>Pseudomonadati</taxon>
        <taxon>Bacteroidota</taxon>
        <taxon>Flavobacteriia</taxon>
        <taxon>Flavobacteriales</taxon>
        <taxon>Flavobacteriaceae</taxon>
        <taxon>Ichthyenterobacterium</taxon>
    </lineage>
</organism>
<dbReference type="RefSeq" id="WP_120199524.1">
    <property type="nucleotide sequence ID" value="NZ_RAQJ01000001.1"/>
</dbReference>
<keyword evidence="2" id="KW-0732">Signal</keyword>
<feature type="repeat" description="ANK" evidence="1">
    <location>
        <begin position="70"/>
        <end position="102"/>
    </location>
</feature>
<dbReference type="PROSITE" id="PS50297">
    <property type="entry name" value="ANK_REP_REGION"/>
    <property type="match status" value="1"/>
</dbReference>
<dbReference type="EMBL" id="RAQJ01000001">
    <property type="protein sequence ID" value="RKE98303.1"/>
    <property type="molecule type" value="Genomic_DNA"/>
</dbReference>
<dbReference type="InterPro" id="IPR002110">
    <property type="entry name" value="Ankyrin_rpt"/>
</dbReference>
<name>A0A420DVQ5_9FLAO</name>
<evidence type="ECO:0000313" key="4">
    <source>
        <dbReference type="Proteomes" id="UP000284892"/>
    </source>
</evidence>
<proteinExistence type="predicted"/>
<dbReference type="Proteomes" id="UP000284892">
    <property type="component" value="Unassembled WGS sequence"/>
</dbReference>
<dbReference type="SUPFAM" id="SSF48403">
    <property type="entry name" value="Ankyrin repeat"/>
    <property type="match status" value="1"/>
</dbReference>
<dbReference type="PROSITE" id="PS50088">
    <property type="entry name" value="ANK_REPEAT"/>
    <property type="match status" value="1"/>
</dbReference>